<feature type="domain" description="ChrR-like cupin" evidence="1">
    <location>
        <begin position="139"/>
        <end position="217"/>
    </location>
</feature>
<feature type="domain" description="ChrR-like cupin" evidence="1">
    <location>
        <begin position="8"/>
        <end position="101"/>
    </location>
</feature>
<comment type="caution">
    <text evidence="2">The sequence shown here is derived from an EMBL/GenBank/DDBJ whole genome shotgun (WGS) entry which is preliminary data.</text>
</comment>
<evidence type="ECO:0000259" key="1">
    <source>
        <dbReference type="Pfam" id="PF12973"/>
    </source>
</evidence>
<reference evidence="3" key="1">
    <citation type="submission" date="2020-01" db="EMBL/GenBank/DDBJ databases">
        <title>Sphingomonas sp. strain CSW-10.</title>
        <authorList>
            <person name="Chen W.-M."/>
        </authorList>
    </citation>
    <scope>NUCLEOTIDE SEQUENCE [LARGE SCALE GENOMIC DNA]</scope>
    <source>
        <strain evidence="3">FSY-8</strain>
    </source>
</reference>
<protein>
    <submittedName>
        <fullName evidence="2">DUF4437 domain-containing protein</fullName>
    </submittedName>
</protein>
<dbReference type="InterPro" id="IPR011051">
    <property type="entry name" value="RmlC_Cupin_sf"/>
</dbReference>
<evidence type="ECO:0000313" key="2">
    <source>
        <dbReference type="EMBL" id="NBC36025.1"/>
    </source>
</evidence>
<dbReference type="SUPFAM" id="SSF51182">
    <property type="entry name" value="RmlC-like cupins"/>
    <property type="match status" value="2"/>
</dbReference>
<dbReference type="Pfam" id="PF12973">
    <property type="entry name" value="Cupin_7"/>
    <property type="match status" value="2"/>
</dbReference>
<evidence type="ECO:0000313" key="3">
    <source>
        <dbReference type="Proteomes" id="UP000753724"/>
    </source>
</evidence>
<accession>A0ABW9XBX2</accession>
<dbReference type="InterPro" id="IPR014710">
    <property type="entry name" value="RmlC-like_jellyroll"/>
</dbReference>
<name>A0ABW9XBX2_9SPHN</name>
<dbReference type="RefSeq" id="WP_161717296.1">
    <property type="nucleotide sequence ID" value="NZ_JAAAPO010000002.1"/>
</dbReference>
<keyword evidence="3" id="KW-1185">Reference proteome</keyword>
<dbReference type="Gene3D" id="2.60.120.10">
    <property type="entry name" value="Jelly Rolls"/>
    <property type="match status" value="1"/>
</dbReference>
<gene>
    <name evidence="2" type="ORF">GTZ99_05580</name>
</gene>
<dbReference type="Proteomes" id="UP000753724">
    <property type="component" value="Unassembled WGS sequence"/>
</dbReference>
<proteinExistence type="predicted"/>
<organism evidence="2 3">
    <name type="scientific">Novosphingobium ovatum</name>
    <dbReference type="NCBI Taxonomy" id="1908523"/>
    <lineage>
        <taxon>Bacteria</taxon>
        <taxon>Pseudomonadati</taxon>
        <taxon>Pseudomonadota</taxon>
        <taxon>Alphaproteobacteria</taxon>
        <taxon>Sphingomonadales</taxon>
        <taxon>Sphingomonadaceae</taxon>
        <taxon>Novosphingobium</taxon>
    </lineage>
</organism>
<sequence>MARPHIEFVQTQNVPWAQHPDGTATKLLNGDPDTGAQTLIVRYPAGFTAGGVLDRGEELFVLEGALTLGEQALGWHAYAFAPRGGSAVRGSVTGATVLIFRHGWACADSVAGVAEPVAIDTPRMAWDTSTYDPALSHLRLARKVLRLGPNDSGRTFLLTGLPHGIPPETHLRPEMHTHAEEMFMLSGSMWAPEGLMCAGAYFYRPPGIIHGPHVSPAGFLQIMRSPGANRIVTHWQDRLEPLPIGAPYAPRGVPPEWAAPYAEGAAC</sequence>
<dbReference type="InterPro" id="IPR025979">
    <property type="entry name" value="ChrR-like_cupin_dom"/>
</dbReference>
<dbReference type="EMBL" id="JAAAPO010000002">
    <property type="protein sequence ID" value="NBC36025.1"/>
    <property type="molecule type" value="Genomic_DNA"/>
</dbReference>